<evidence type="ECO:0000313" key="2">
    <source>
        <dbReference type="EMBL" id="GCB92551.1"/>
    </source>
</evidence>
<organism evidence="2 3">
    <name type="scientific">Streptomyces noursei</name>
    <name type="common">Streptomyces albulus</name>
    <dbReference type="NCBI Taxonomy" id="1971"/>
    <lineage>
        <taxon>Bacteria</taxon>
        <taxon>Bacillati</taxon>
        <taxon>Actinomycetota</taxon>
        <taxon>Actinomycetes</taxon>
        <taxon>Kitasatosporales</taxon>
        <taxon>Streptomycetaceae</taxon>
        <taxon>Streptomyces</taxon>
    </lineage>
</organism>
<keyword evidence="2" id="KW-0808">Transferase</keyword>
<dbReference type="SUPFAM" id="SSF53335">
    <property type="entry name" value="S-adenosyl-L-methionine-dependent methyltransferases"/>
    <property type="match status" value="1"/>
</dbReference>
<dbReference type="EMBL" id="BHXC01000006">
    <property type="protein sequence ID" value="GCB92551.1"/>
    <property type="molecule type" value="Genomic_DNA"/>
</dbReference>
<name>A0A401R4J3_STRNR</name>
<gene>
    <name evidence="2" type="primary">tylF</name>
    <name evidence="2" type="ORF">SALB_05318</name>
</gene>
<protein>
    <submittedName>
        <fullName evidence="2">Macrocin O-methyltransferase</fullName>
    </submittedName>
</protein>
<feature type="region of interest" description="Disordered" evidence="1">
    <location>
        <begin position="81"/>
        <end position="100"/>
    </location>
</feature>
<proteinExistence type="predicted"/>
<keyword evidence="2" id="KW-0489">Methyltransferase</keyword>
<dbReference type="GO" id="GO:0008168">
    <property type="term" value="F:methyltransferase activity"/>
    <property type="evidence" value="ECO:0007669"/>
    <property type="project" value="UniProtKB-KW"/>
</dbReference>
<dbReference type="PANTHER" id="PTHR40036">
    <property type="entry name" value="MACROCIN O-METHYLTRANSFERASE"/>
    <property type="match status" value="1"/>
</dbReference>
<dbReference type="Proteomes" id="UP000288351">
    <property type="component" value="Unassembled WGS sequence"/>
</dbReference>
<dbReference type="RefSeq" id="WP_016576715.1">
    <property type="nucleotide sequence ID" value="NZ_BHXC01000006.1"/>
</dbReference>
<dbReference type="Gene3D" id="3.40.50.150">
    <property type="entry name" value="Vaccinia Virus protein VP39"/>
    <property type="match status" value="1"/>
</dbReference>
<dbReference type="InterPro" id="IPR029063">
    <property type="entry name" value="SAM-dependent_MTases_sf"/>
</dbReference>
<sequence>MTDVRGALREALLGEQPRTVNRGRMPVVERELARVVATGVPGAVVEFGCFRGGMTAWMRAVLDVQGSSDRVIHTYDALQGRPATEAHDGDHPATEASTARTADVRGLHDTWGLPQPVIHEGGFHRTLPDDLPERIAFGYVDADRYASTLACLRACVPRLSPGAVLVIDDYADASCPARPTSPGVLRACEEFFGAPAPVAVAATDAGWALGVYRHLDRTAPFH</sequence>
<dbReference type="Pfam" id="PF05711">
    <property type="entry name" value="TylF"/>
    <property type="match status" value="1"/>
</dbReference>
<comment type="caution">
    <text evidence="2">The sequence shown here is derived from an EMBL/GenBank/DDBJ whole genome shotgun (WGS) entry which is preliminary data.</text>
</comment>
<evidence type="ECO:0000256" key="1">
    <source>
        <dbReference type="SAM" id="MobiDB-lite"/>
    </source>
</evidence>
<dbReference type="InterPro" id="IPR008884">
    <property type="entry name" value="TylF_MeTrfase"/>
</dbReference>
<accession>A0A401R4J3</accession>
<dbReference type="PANTHER" id="PTHR40036:SF1">
    <property type="entry name" value="MACROCIN O-METHYLTRANSFERASE"/>
    <property type="match status" value="1"/>
</dbReference>
<feature type="compositionally biased region" description="Basic and acidic residues" evidence="1">
    <location>
        <begin position="84"/>
        <end position="93"/>
    </location>
</feature>
<dbReference type="GO" id="GO:0032259">
    <property type="term" value="P:methylation"/>
    <property type="evidence" value="ECO:0007669"/>
    <property type="project" value="UniProtKB-KW"/>
</dbReference>
<evidence type="ECO:0000313" key="3">
    <source>
        <dbReference type="Proteomes" id="UP000288351"/>
    </source>
</evidence>
<reference evidence="2 3" key="1">
    <citation type="journal article" date="2019" name="Microbiol. Resour. Announc.">
        <title>Draft Genome Sequence of the Most Traditional epsilon-Poly-l-Lysine Producer, Streptomyces albulus NBRC14147.</title>
        <authorList>
            <person name="Yamanaka K."/>
            <person name="Hamano Y."/>
        </authorList>
    </citation>
    <scope>NUCLEOTIDE SEQUENCE [LARGE SCALE GENOMIC DNA]</scope>
    <source>
        <strain evidence="2 3">NBRC 14147</strain>
    </source>
</reference>
<dbReference type="AlphaFoldDB" id="A0A401R4J3"/>